<evidence type="ECO:0008006" key="4">
    <source>
        <dbReference type="Google" id="ProtNLM"/>
    </source>
</evidence>
<dbReference type="InterPro" id="IPR027417">
    <property type="entry name" value="P-loop_NTPase"/>
</dbReference>
<feature type="compositionally biased region" description="Polar residues" evidence="1">
    <location>
        <begin position="15"/>
        <end position="24"/>
    </location>
</feature>
<evidence type="ECO:0000256" key="1">
    <source>
        <dbReference type="SAM" id="MobiDB-lite"/>
    </source>
</evidence>
<accession>A0A8E0VLC1</accession>
<organism evidence="2 3">
    <name type="scientific">Fasciolopsis buskii</name>
    <dbReference type="NCBI Taxonomy" id="27845"/>
    <lineage>
        <taxon>Eukaryota</taxon>
        <taxon>Metazoa</taxon>
        <taxon>Spiralia</taxon>
        <taxon>Lophotrochozoa</taxon>
        <taxon>Platyhelminthes</taxon>
        <taxon>Trematoda</taxon>
        <taxon>Digenea</taxon>
        <taxon>Plagiorchiida</taxon>
        <taxon>Echinostomata</taxon>
        <taxon>Echinostomatoidea</taxon>
        <taxon>Fasciolidae</taxon>
        <taxon>Fasciolopsis</taxon>
    </lineage>
</organism>
<dbReference type="AlphaFoldDB" id="A0A8E0VLC1"/>
<dbReference type="OrthoDB" id="9996895at2759"/>
<reference evidence="2" key="1">
    <citation type="submission" date="2019-05" db="EMBL/GenBank/DDBJ databases">
        <title>Annotation for the trematode Fasciolopsis buski.</title>
        <authorList>
            <person name="Choi Y.-J."/>
        </authorList>
    </citation>
    <scope>NUCLEOTIDE SEQUENCE</scope>
    <source>
        <strain evidence="2">HT</strain>
        <tissue evidence="2">Whole worm</tissue>
    </source>
</reference>
<keyword evidence="3" id="KW-1185">Reference proteome</keyword>
<dbReference type="Proteomes" id="UP000728185">
    <property type="component" value="Unassembled WGS sequence"/>
</dbReference>
<feature type="compositionally biased region" description="Polar residues" evidence="1">
    <location>
        <begin position="218"/>
        <end position="228"/>
    </location>
</feature>
<evidence type="ECO:0000313" key="2">
    <source>
        <dbReference type="EMBL" id="KAA0192223.1"/>
    </source>
</evidence>
<protein>
    <recommendedName>
        <fullName evidence="4">ATPase AAA-type core domain-containing protein</fullName>
    </recommendedName>
</protein>
<dbReference type="Gene3D" id="3.40.50.300">
    <property type="entry name" value="P-loop containing nucleotide triphosphate hydrolases"/>
    <property type="match status" value="1"/>
</dbReference>
<feature type="non-terminal residue" evidence="2">
    <location>
        <position position="1"/>
    </location>
</feature>
<sequence length="420" mass="46535">MRNSERASDPLSPHLSGNESSGEVTKTDVHSIKHISFSEFIASLSEKSKQNNSFGTSVTTALKDKHQLPSCHKKVGRTKSAKSTEKRNNAHKGHHSGRPQQHNILTFVSPSKILTTSVNLEGMADSPISFEDSKESPAICEPFSLCMTSDTATLNLNPCGQPSGSIQGCICNLLSTQDIDKYVEELTTQHPHFPAKQCFKEIKRYSSDRSNAPDRTSKATFNNESIQINSSNSDNNDDDFCLTSPASKRRRTSHKSQNSCDCSVPAHTSLLTNKVRKPIGWKPSHTNDATLSSEIDEDDQSSSTIDDYWMDKDYIMFDNDEEDDNSKSSTFRRTVPEWRSTAYLLLGPTGVGKTSMVYALANDLGFKADVLFDSDRGFWSGLDNLLQLGRRPIILTASDPNIVHELPIEARVCRVTPPNQ</sequence>
<evidence type="ECO:0000313" key="3">
    <source>
        <dbReference type="Proteomes" id="UP000728185"/>
    </source>
</evidence>
<feature type="region of interest" description="Disordered" evidence="1">
    <location>
        <begin position="206"/>
        <end position="258"/>
    </location>
</feature>
<dbReference type="EMBL" id="LUCM01005821">
    <property type="protein sequence ID" value="KAA0192223.1"/>
    <property type="molecule type" value="Genomic_DNA"/>
</dbReference>
<feature type="compositionally biased region" description="Basic and acidic residues" evidence="1">
    <location>
        <begin position="206"/>
        <end position="217"/>
    </location>
</feature>
<feature type="region of interest" description="Disordered" evidence="1">
    <location>
        <begin position="1"/>
        <end position="27"/>
    </location>
</feature>
<proteinExistence type="predicted"/>
<gene>
    <name evidence="2" type="ORF">FBUS_11796</name>
</gene>
<feature type="region of interest" description="Disordered" evidence="1">
    <location>
        <begin position="278"/>
        <end position="299"/>
    </location>
</feature>
<comment type="caution">
    <text evidence="2">The sequence shown here is derived from an EMBL/GenBank/DDBJ whole genome shotgun (WGS) entry which is preliminary data.</text>
</comment>
<feature type="compositionally biased region" description="Basic residues" evidence="1">
    <location>
        <begin position="71"/>
        <end position="80"/>
    </location>
</feature>
<feature type="region of interest" description="Disordered" evidence="1">
    <location>
        <begin position="65"/>
        <end position="101"/>
    </location>
</feature>
<dbReference type="SUPFAM" id="SSF52540">
    <property type="entry name" value="P-loop containing nucleoside triphosphate hydrolases"/>
    <property type="match status" value="1"/>
</dbReference>
<name>A0A8E0VLC1_9TREM</name>